<evidence type="ECO:0000313" key="3">
    <source>
        <dbReference type="Proteomes" id="UP001203297"/>
    </source>
</evidence>
<evidence type="ECO:0000256" key="1">
    <source>
        <dbReference type="SAM" id="MobiDB-lite"/>
    </source>
</evidence>
<organism evidence="2 3">
    <name type="scientific">Multifurca ochricompacta</name>
    <dbReference type="NCBI Taxonomy" id="376703"/>
    <lineage>
        <taxon>Eukaryota</taxon>
        <taxon>Fungi</taxon>
        <taxon>Dikarya</taxon>
        <taxon>Basidiomycota</taxon>
        <taxon>Agaricomycotina</taxon>
        <taxon>Agaricomycetes</taxon>
        <taxon>Russulales</taxon>
        <taxon>Russulaceae</taxon>
        <taxon>Multifurca</taxon>
    </lineage>
</organism>
<name>A0AAD4LW21_9AGAM</name>
<sequence>LSLAMLVASVACAPSKRDVDPTLIPSFGWTAGTDPTGTGNCDGAVLGANGLPVQVPCSCPPDRSLFIQNLNLNVAVGHAVNNSVIPVSFPTDNSTASQLQRLTTASVTLQNMFGVGVGCPIESTTFAAQQAVLLAGQPVPNNPPPSSSASGTAYPTTSSPSSSSPITTSSLSLPISDPSPSVPATSSTTSSLATSLTSVAPSSTPSPGLLTEAQVSAIAPPLGWQAGQNPTGMHPKIGSGDCDGAVNGTDGHPIKIPCSCPPDQTTYISQLTSNANAGYALNNPSVQLSYPLDDSTGSRLARLNAASITLLNLNGPGVGCPIQSTTFASQ</sequence>
<dbReference type="Proteomes" id="UP001203297">
    <property type="component" value="Unassembled WGS sequence"/>
</dbReference>
<dbReference type="EMBL" id="WTXG01000114">
    <property type="protein sequence ID" value="KAI0292650.1"/>
    <property type="molecule type" value="Genomic_DNA"/>
</dbReference>
<keyword evidence="3" id="KW-1185">Reference proteome</keyword>
<accession>A0AAD4LW21</accession>
<feature type="non-terminal residue" evidence="2">
    <location>
        <position position="330"/>
    </location>
</feature>
<feature type="region of interest" description="Disordered" evidence="1">
    <location>
        <begin position="137"/>
        <end position="189"/>
    </location>
</feature>
<dbReference type="AlphaFoldDB" id="A0AAD4LW21"/>
<reference evidence="2" key="1">
    <citation type="journal article" date="2022" name="New Phytol.">
        <title>Evolutionary transition to the ectomycorrhizal habit in the genomes of a hyperdiverse lineage of mushroom-forming fungi.</title>
        <authorList>
            <person name="Looney B."/>
            <person name="Miyauchi S."/>
            <person name="Morin E."/>
            <person name="Drula E."/>
            <person name="Courty P.E."/>
            <person name="Kohler A."/>
            <person name="Kuo A."/>
            <person name="LaButti K."/>
            <person name="Pangilinan J."/>
            <person name="Lipzen A."/>
            <person name="Riley R."/>
            <person name="Andreopoulos W."/>
            <person name="He G."/>
            <person name="Johnson J."/>
            <person name="Nolan M."/>
            <person name="Tritt A."/>
            <person name="Barry K.W."/>
            <person name="Grigoriev I.V."/>
            <person name="Nagy L.G."/>
            <person name="Hibbett D."/>
            <person name="Henrissat B."/>
            <person name="Matheny P.B."/>
            <person name="Labbe J."/>
            <person name="Martin F.M."/>
        </authorList>
    </citation>
    <scope>NUCLEOTIDE SEQUENCE</scope>
    <source>
        <strain evidence="2">BPL690</strain>
    </source>
</reference>
<comment type="caution">
    <text evidence="2">The sequence shown here is derived from an EMBL/GenBank/DDBJ whole genome shotgun (WGS) entry which is preliminary data.</text>
</comment>
<feature type="non-terminal residue" evidence="2">
    <location>
        <position position="1"/>
    </location>
</feature>
<proteinExistence type="predicted"/>
<gene>
    <name evidence="2" type="ORF">B0F90DRAFT_1618174</name>
</gene>
<evidence type="ECO:0000313" key="2">
    <source>
        <dbReference type="EMBL" id="KAI0292650.1"/>
    </source>
</evidence>
<feature type="compositionally biased region" description="Low complexity" evidence="1">
    <location>
        <begin position="147"/>
        <end position="189"/>
    </location>
</feature>
<protein>
    <submittedName>
        <fullName evidence="2">Uncharacterized protein</fullName>
    </submittedName>
</protein>